<keyword evidence="4 9" id="KW-1003">Cell membrane</keyword>
<dbReference type="PANTHER" id="PTHR30413">
    <property type="entry name" value="INNER MEMBRANE TRANSPORT PERMEASE"/>
    <property type="match status" value="1"/>
</dbReference>
<feature type="transmembrane region" description="Helical" evidence="9">
    <location>
        <begin position="49"/>
        <end position="71"/>
    </location>
</feature>
<evidence type="ECO:0000256" key="6">
    <source>
        <dbReference type="ARBA" id="ARBA00022692"/>
    </source>
</evidence>
<dbReference type="PROSITE" id="PS51012">
    <property type="entry name" value="ABC_TM2"/>
    <property type="match status" value="1"/>
</dbReference>
<feature type="transmembrane region" description="Helical" evidence="9">
    <location>
        <begin position="193"/>
        <end position="212"/>
    </location>
</feature>
<keyword evidence="8 9" id="KW-0472">Membrane</keyword>
<evidence type="ECO:0000256" key="7">
    <source>
        <dbReference type="ARBA" id="ARBA00022989"/>
    </source>
</evidence>
<evidence type="ECO:0000256" key="5">
    <source>
        <dbReference type="ARBA" id="ARBA00022519"/>
    </source>
</evidence>
<evidence type="ECO:0000313" key="12">
    <source>
        <dbReference type="Proteomes" id="UP001161406"/>
    </source>
</evidence>
<reference evidence="11" key="2">
    <citation type="submission" date="2023-01" db="EMBL/GenBank/DDBJ databases">
        <title>Draft genome sequence of Devosia yakushimensis strain NBRC 103855.</title>
        <authorList>
            <person name="Sun Q."/>
            <person name="Mori K."/>
        </authorList>
    </citation>
    <scope>NUCLEOTIDE SEQUENCE</scope>
    <source>
        <strain evidence="11">NBRC 103855</strain>
    </source>
</reference>
<evidence type="ECO:0000256" key="1">
    <source>
        <dbReference type="ARBA" id="ARBA00004429"/>
    </source>
</evidence>
<evidence type="ECO:0000256" key="3">
    <source>
        <dbReference type="ARBA" id="ARBA00022448"/>
    </source>
</evidence>
<proteinExistence type="inferred from homology"/>
<gene>
    <name evidence="11" type="ORF">GCM10007913_00630</name>
</gene>
<dbReference type="Proteomes" id="UP001161406">
    <property type="component" value="Unassembled WGS sequence"/>
</dbReference>
<dbReference type="InterPro" id="IPR047817">
    <property type="entry name" value="ABC2_TM_bact-type"/>
</dbReference>
<organism evidence="11 12">
    <name type="scientific">Devosia yakushimensis</name>
    <dbReference type="NCBI Taxonomy" id="470028"/>
    <lineage>
        <taxon>Bacteria</taxon>
        <taxon>Pseudomonadati</taxon>
        <taxon>Pseudomonadota</taxon>
        <taxon>Alphaproteobacteria</taxon>
        <taxon>Hyphomicrobiales</taxon>
        <taxon>Devosiaceae</taxon>
        <taxon>Devosia</taxon>
    </lineage>
</organism>
<dbReference type="EMBL" id="BSNG01000001">
    <property type="protein sequence ID" value="GLQ08131.1"/>
    <property type="molecule type" value="Genomic_DNA"/>
</dbReference>
<comment type="subcellular location">
    <subcellularLocation>
        <location evidence="1 9">Cell inner membrane</location>
        <topology evidence="1 9">Multi-pass membrane protein</topology>
    </subcellularLocation>
</comment>
<feature type="domain" description="ABC transmembrane type-2" evidence="10">
    <location>
        <begin position="50"/>
        <end position="270"/>
    </location>
</feature>
<accession>A0ABQ5U8L1</accession>
<name>A0ABQ5U8L1_9HYPH</name>
<comment type="similarity">
    <text evidence="2 9">Belongs to the ABC-2 integral membrane protein family.</text>
</comment>
<protein>
    <recommendedName>
        <fullName evidence="9">Transport permease protein</fullName>
    </recommendedName>
</protein>
<sequence length="278" mass="30113">MSEQPDRPVRVISPDQGSISAYLDEVWANRDLVAFLVWRDIKVRYRQTFFGAAWALVPPFFTMVVFTLIFGTLVKVASDGQPYWAFSICALTAWNYFSQALTNAANSAINNSSLIEKVYFPRLSLPLSAIVSPLLDLTIALAFLVPVLAIAGIMPSVRLPLLVPLIAIALATALGLGAILAALNVRYRDVRHLVPLLLQLGLFATPVVYPASLVPEGLRPLLGLNPMAGVVEGFRWALLGSATDPWPLVGVSAVTALVLLACGVVVFMRLERGFADLI</sequence>
<evidence type="ECO:0000256" key="4">
    <source>
        <dbReference type="ARBA" id="ARBA00022475"/>
    </source>
</evidence>
<keyword evidence="3 9" id="KW-0813">Transport</keyword>
<keyword evidence="7 9" id="KW-1133">Transmembrane helix</keyword>
<feature type="transmembrane region" description="Helical" evidence="9">
    <location>
        <begin position="83"/>
        <end position="102"/>
    </location>
</feature>
<dbReference type="Pfam" id="PF01061">
    <property type="entry name" value="ABC2_membrane"/>
    <property type="match status" value="1"/>
</dbReference>
<feature type="transmembrane region" description="Helical" evidence="9">
    <location>
        <begin position="123"/>
        <end position="153"/>
    </location>
</feature>
<keyword evidence="12" id="KW-1185">Reference proteome</keyword>
<dbReference type="InterPro" id="IPR013525">
    <property type="entry name" value="ABC2_TM"/>
</dbReference>
<evidence type="ECO:0000313" key="11">
    <source>
        <dbReference type="EMBL" id="GLQ08131.1"/>
    </source>
</evidence>
<dbReference type="RefSeq" id="WP_284386823.1">
    <property type="nucleotide sequence ID" value="NZ_BSNG01000001.1"/>
</dbReference>
<feature type="transmembrane region" description="Helical" evidence="9">
    <location>
        <begin position="246"/>
        <end position="268"/>
    </location>
</feature>
<evidence type="ECO:0000256" key="9">
    <source>
        <dbReference type="RuleBase" id="RU361157"/>
    </source>
</evidence>
<evidence type="ECO:0000256" key="8">
    <source>
        <dbReference type="ARBA" id="ARBA00023136"/>
    </source>
</evidence>
<dbReference type="PANTHER" id="PTHR30413:SF8">
    <property type="entry name" value="TRANSPORT PERMEASE PROTEIN"/>
    <property type="match status" value="1"/>
</dbReference>
<keyword evidence="5" id="KW-0997">Cell inner membrane</keyword>
<keyword evidence="6 9" id="KW-0812">Transmembrane</keyword>
<evidence type="ECO:0000256" key="2">
    <source>
        <dbReference type="ARBA" id="ARBA00007783"/>
    </source>
</evidence>
<feature type="transmembrane region" description="Helical" evidence="9">
    <location>
        <begin position="159"/>
        <end position="181"/>
    </location>
</feature>
<reference evidence="11" key="1">
    <citation type="journal article" date="2014" name="Int. J. Syst. Evol. Microbiol.">
        <title>Complete genome of a new Firmicutes species belonging to the dominant human colonic microbiota ('Ruminococcus bicirculans') reveals two chromosomes and a selective capacity to utilize plant glucans.</title>
        <authorList>
            <consortium name="NISC Comparative Sequencing Program"/>
            <person name="Wegmann U."/>
            <person name="Louis P."/>
            <person name="Goesmann A."/>
            <person name="Henrissat B."/>
            <person name="Duncan S.H."/>
            <person name="Flint H.J."/>
        </authorList>
    </citation>
    <scope>NUCLEOTIDE SEQUENCE</scope>
    <source>
        <strain evidence="11">NBRC 103855</strain>
    </source>
</reference>
<evidence type="ECO:0000259" key="10">
    <source>
        <dbReference type="PROSITE" id="PS51012"/>
    </source>
</evidence>
<comment type="caution">
    <text evidence="11">The sequence shown here is derived from an EMBL/GenBank/DDBJ whole genome shotgun (WGS) entry which is preliminary data.</text>
</comment>